<dbReference type="EMBL" id="JACTAM010000002">
    <property type="protein sequence ID" value="KAI2667445.1"/>
    <property type="molecule type" value="Genomic_DNA"/>
</dbReference>
<gene>
    <name evidence="8" type="ORF">H4Q32_003925</name>
</gene>
<keyword evidence="7" id="KW-0472">Membrane</keyword>
<comment type="subcellular location">
    <subcellularLocation>
        <location evidence="1">Secreted</location>
    </subcellularLocation>
</comment>
<organism evidence="8 9">
    <name type="scientific">Labeo rohita</name>
    <name type="common">Indian major carp</name>
    <name type="synonym">Cyprinus rohita</name>
    <dbReference type="NCBI Taxonomy" id="84645"/>
    <lineage>
        <taxon>Eukaryota</taxon>
        <taxon>Metazoa</taxon>
        <taxon>Chordata</taxon>
        <taxon>Craniata</taxon>
        <taxon>Vertebrata</taxon>
        <taxon>Euteleostomi</taxon>
        <taxon>Actinopterygii</taxon>
        <taxon>Neopterygii</taxon>
        <taxon>Teleostei</taxon>
        <taxon>Ostariophysi</taxon>
        <taxon>Cypriniformes</taxon>
        <taxon>Cyprinidae</taxon>
        <taxon>Labeoninae</taxon>
        <taxon>Labeonini</taxon>
        <taxon>Labeo</taxon>
    </lineage>
</organism>
<keyword evidence="9" id="KW-1185">Reference proteome</keyword>
<keyword evidence="4" id="KW-0372">Hormone</keyword>
<evidence type="ECO:0000256" key="2">
    <source>
        <dbReference type="ARBA" id="ARBA00005782"/>
    </source>
</evidence>
<evidence type="ECO:0000256" key="3">
    <source>
        <dbReference type="ARBA" id="ARBA00022525"/>
    </source>
</evidence>
<comment type="similarity">
    <text evidence="2">Belongs to the EPO/TPO family.</text>
</comment>
<keyword evidence="3" id="KW-0964">Secreted</keyword>
<dbReference type="Gene3D" id="1.20.1250.10">
    <property type="match status" value="1"/>
</dbReference>
<reference evidence="8 9" key="1">
    <citation type="submission" date="2022-01" db="EMBL/GenBank/DDBJ databases">
        <title>A high-quality chromosome-level genome assembly of rohu carp, Labeo rohita.</title>
        <authorList>
            <person name="Arick M.A. II"/>
            <person name="Hsu C.-Y."/>
            <person name="Magbanua Z."/>
            <person name="Pechanova O."/>
            <person name="Grover C."/>
            <person name="Miller E."/>
            <person name="Thrash A."/>
            <person name="Ezzel L."/>
            <person name="Alam S."/>
            <person name="Benzie J."/>
            <person name="Hamilton M."/>
            <person name="Karsi A."/>
            <person name="Lawrence M.L."/>
            <person name="Peterson D.G."/>
        </authorList>
    </citation>
    <scope>NUCLEOTIDE SEQUENCE [LARGE SCALE GENOMIC DNA]</scope>
    <source>
        <strain evidence="9">BAU-BD-2019</strain>
        <tissue evidence="8">Blood</tissue>
    </source>
</reference>
<dbReference type="SUPFAM" id="SSF47266">
    <property type="entry name" value="4-helical cytokines"/>
    <property type="match status" value="1"/>
</dbReference>
<dbReference type="PANTHER" id="PTHR10560">
    <property type="entry name" value="THROMBOPOIETIN"/>
    <property type="match status" value="1"/>
</dbReference>
<dbReference type="Pfam" id="PF00758">
    <property type="entry name" value="EPO_TPO"/>
    <property type="match status" value="1"/>
</dbReference>
<accession>A0ABQ8MX79</accession>
<keyword evidence="7" id="KW-1133">Transmembrane helix</keyword>
<dbReference type="PANTHER" id="PTHR10560:SF0">
    <property type="entry name" value="THROMBOPOIETIN"/>
    <property type="match status" value="1"/>
</dbReference>
<proteinExistence type="inferred from homology"/>
<dbReference type="InterPro" id="IPR003978">
    <property type="entry name" value="Thrombopoietin"/>
</dbReference>
<evidence type="ECO:0000256" key="7">
    <source>
        <dbReference type="SAM" id="Phobius"/>
    </source>
</evidence>
<evidence type="ECO:0000256" key="1">
    <source>
        <dbReference type="ARBA" id="ARBA00004613"/>
    </source>
</evidence>
<dbReference type="InterPro" id="IPR009079">
    <property type="entry name" value="4_helix_cytokine-like_core"/>
</dbReference>
<evidence type="ECO:0000313" key="8">
    <source>
        <dbReference type="EMBL" id="KAI2667445.1"/>
    </source>
</evidence>
<feature type="transmembrane region" description="Helical" evidence="7">
    <location>
        <begin position="43"/>
        <end position="62"/>
    </location>
</feature>
<keyword evidence="6" id="KW-1015">Disulfide bond</keyword>
<sequence>MHMMNVVNVVKERTSRWAFSRYFFKKDALQWKATYITDYRHRFSHWFGCLVGVLVVVFSMVASELSHVHTRPIDFVCDSEARRMMNKVKDLQVEMVVCSAVDALPSDIKLPCIRIHKATWERKSVHEQRAEILLSLGTLAQDVRSARTLSQPGCGLTLLERLEHSINNYLHVVRLLHIEGEQVGPQAELCLAQPSKDLGLVLKHFGLLLSGKLEWLIAELAKGC</sequence>
<evidence type="ECO:0000256" key="4">
    <source>
        <dbReference type="ARBA" id="ARBA00022702"/>
    </source>
</evidence>
<evidence type="ECO:0000256" key="6">
    <source>
        <dbReference type="ARBA" id="ARBA00023157"/>
    </source>
</evidence>
<protein>
    <submittedName>
        <fullName evidence="8">Protein polybromo-1</fullName>
    </submittedName>
</protein>
<keyword evidence="5" id="KW-0732">Signal</keyword>
<keyword evidence="7" id="KW-0812">Transmembrane</keyword>
<comment type="caution">
    <text evidence="8">The sequence shown here is derived from an EMBL/GenBank/DDBJ whole genome shotgun (WGS) entry which is preliminary data.</text>
</comment>
<name>A0ABQ8MX79_LABRO</name>
<evidence type="ECO:0000256" key="5">
    <source>
        <dbReference type="ARBA" id="ARBA00022729"/>
    </source>
</evidence>
<dbReference type="InterPro" id="IPR001323">
    <property type="entry name" value="EPO_TPO"/>
</dbReference>
<evidence type="ECO:0000313" key="9">
    <source>
        <dbReference type="Proteomes" id="UP000830375"/>
    </source>
</evidence>
<dbReference type="Proteomes" id="UP000830375">
    <property type="component" value="Unassembled WGS sequence"/>
</dbReference>